<proteinExistence type="predicted"/>
<reference evidence="6 7" key="1">
    <citation type="submission" date="2019-09" db="EMBL/GenBank/DDBJ databases">
        <title>Genomes of family Cryomorphaceae.</title>
        <authorList>
            <person name="Bowman J.P."/>
        </authorList>
    </citation>
    <scope>NUCLEOTIDE SEQUENCE [LARGE SCALE GENOMIC DNA]</scope>
    <source>
        <strain evidence="6 7">LMG 25704</strain>
    </source>
</reference>
<dbReference type="Pfam" id="PF01152">
    <property type="entry name" value="Bac_globin"/>
    <property type="match status" value="1"/>
</dbReference>
<gene>
    <name evidence="6" type="ORF">F8C67_09730</name>
</gene>
<dbReference type="RefSeq" id="WP_151667646.1">
    <property type="nucleotide sequence ID" value="NZ_WBVO01000007.1"/>
</dbReference>
<evidence type="ECO:0000256" key="5">
    <source>
        <dbReference type="PIRSR" id="PIRSR601486-1"/>
    </source>
</evidence>
<evidence type="ECO:0000256" key="2">
    <source>
        <dbReference type="ARBA" id="ARBA00022617"/>
    </source>
</evidence>
<keyword evidence="7" id="KW-1185">Reference proteome</keyword>
<dbReference type="GO" id="GO:0019825">
    <property type="term" value="F:oxygen binding"/>
    <property type="evidence" value="ECO:0007669"/>
    <property type="project" value="InterPro"/>
</dbReference>
<protein>
    <submittedName>
        <fullName evidence="6">Group III truncated hemoglobin</fullName>
    </submittedName>
</protein>
<dbReference type="AlphaFoldDB" id="A0A6N6RKU8"/>
<evidence type="ECO:0000256" key="1">
    <source>
        <dbReference type="ARBA" id="ARBA00022448"/>
    </source>
</evidence>
<keyword evidence="4 5" id="KW-0408">Iron</keyword>
<dbReference type="EMBL" id="WBVO01000007">
    <property type="protein sequence ID" value="KAB2809823.1"/>
    <property type="molecule type" value="Genomic_DNA"/>
</dbReference>
<evidence type="ECO:0000256" key="3">
    <source>
        <dbReference type="ARBA" id="ARBA00022723"/>
    </source>
</evidence>
<dbReference type="SUPFAM" id="SSF46458">
    <property type="entry name" value="Globin-like"/>
    <property type="match status" value="1"/>
</dbReference>
<dbReference type="InterPro" id="IPR001486">
    <property type="entry name" value="Hemoglobin_trunc"/>
</dbReference>
<comment type="caution">
    <text evidence="6">The sequence shown here is derived from an EMBL/GenBank/DDBJ whole genome shotgun (WGS) entry which is preliminary data.</text>
</comment>
<dbReference type="GO" id="GO:0046872">
    <property type="term" value="F:metal ion binding"/>
    <property type="evidence" value="ECO:0007669"/>
    <property type="project" value="UniProtKB-KW"/>
</dbReference>
<keyword evidence="1" id="KW-0813">Transport</keyword>
<evidence type="ECO:0000256" key="4">
    <source>
        <dbReference type="ARBA" id="ARBA00023004"/>
    </source>
</evidence>
<accession>A0A6N6RKU8</accession>
<feature type="binding site" description="distal binding residue" evidence="5">
    <location>
        <position position="68"/>
    </location>
    <ligand>
        <name>heme</name>
        <dbReference type="ChEBI" id="CHEBI:30413"/>
    </ligand>
    <ligandPart>
        <name>Fe</name>
        <dbReference type="ChEBI" id="CHEBI:18248"/>
    </ligandPart>
</feature>
<organism evidence="6 7">
    <name type="scientific">Phaeocystidibacter luteus</name>
    <dbReference type="NCBI Taxonomy" id="911197"/>
    <lineage>
        <taxon>Bacteria</taxon>
        <taxon>Pseudomonadati</taxon>
        <taxon>Bacteroidota</taxon>
        <taxon>Flavobacteriia</taxon>
        <taxon>Flavobacteriales</taxon>
        <taxon>Phaeocystidibacteraceae</taxon>
        <taxon>Phaeocystidibacter</taxon>
    </lineage>
</organism>
<keyword evidence="2 5" id="KW-0349">Heme</keyword>
<evidence type="ECO:0000313" key="6">
    <source>
        <dbReference type="EMBL" id="KAB2809823.1"/>
    </source>
</evidence>
<dbReference type="OrthoDB" id="25954at2"/>
<dbReference type="Proteomes" id="UP000468650">
    <property type="component" value="Unassembled WGS sequence"/>
</dbReference>
<evidence type="ECO:0000313" key="7">
    <source>
        <dbReference type="Proteomes" id="UP000468650"/>
    </source>
</evidence>
<dbReference type="Gene3D" id="1.10.490.10">
    <property type="entry name" value="Globins"/>
    <property type="match status" value="1"/>
</dbReference>
<dbReference type="GO" id="GO:0020037">
    <property type="term" value="F:heme binding"/>
    <property type="evidence" value="ECO:0007669"/>
    <property type="project" value="InterPro"/>
</dbReference>
<dbReference type="InterPro" id="IPR009050">
    <property type="entry name" value="Globin-like_sf"/>
</dbReference>
<sequence length="124" mass="14422">MNDINSREDVILLVNSFYKKVRKDTLIGPVFENRIKDDWEPHLQKMYGFWENILFGNNAYNGRPFPPHATLGIDVPHFERWITLFHETLDELFEGARADEAKKRAVLIGRVFLGKLEMMGRAGS</sequence>
<keyword evidence="3 5" id="KW-0479">Metal-binding</keyword>
<name>A0A6N6RKU8_9FLAO</name>
<dbReference type="CDD" id="cd08916">
    <property type="entry name" value="TrHb3_P"/>
    <property type="match status" value="1"/>
</dbReference>
<dbReference type="InterPro" id="IPR012292">
    <property type="entry name" value="Globin/Proto"/>
</dbReference>